<dbReference type="Proteomes" id="UP000008311">
    <property type="component" value="Unassembled WGS sequence"/>
</dbReference>
<gene>
    <name evidence="2" type="ORF">RCOM_1991940</name>
</gene>
<feature type="region of interest" description="Disordered" evidence="1">
    <location>
        <begin position="53"/>
        <end position="81"/>
    </location>
</feature>
<dbReference type="EMBL" id="EQ995952">
    <property type="protein sequence ID" value="EEF22209.1"/>
    <property type="molecule type" value="Genomic_DNA"/>
</dbReference>
<accession>B9TPK5</accession>
<evidence type="ECO:0000313" key="3">
    <source>
        <dbReference type="Proteomes" id="UP000008311"/>
    </source>
</evidence>
<dbReference type="AlphaFoldDB" id="B9TPK5"/>
<name>B9TPK5_RICCO</name>
<organism evidence="2 3">
    <name type="scientific">Ricinus communis</name>
    <name type="common">Castor bean</name>
    <dbReference type="NCBI Taxonomy" id="3988"/>
    <lineage>
        <taxon>Eukaryota</taxon>
        <taxon>Viridiplantae</taxon>
        <taxon>Streptophyta</taxon>
        <taxon>Embryophyta</taxon>
        <taxon>Tracheophyta</taxon>
        <taxon>Spermatophyta</taxon>
        <taxon>Magnoliopsida</taxon>
        <taxon>eudicotyledons</taxon>
        <taxon>Gunneridae</taxon>
        <taxon>Pentapetalae</taxon>
        <taxon>rosids</taxon>
        <taxon>fabids</taxon>
        <taxon>Malpighiales</taxon>
        <taxon>Euphorbiaceae</taxon>
        <taxon>Acalyphoideae</taxon>
        <taxon>Acalypheae</taxon>
        <taxon>Ricinus</taxon>
    </lineage>
</organism>
<sequence length="81" mass="9336">MKAHRLQRDDGIPALPFDLRPDARADHQVDARQIEDREVAAVRHMAQHVEIVRPHAKRRDAGIEHMQMPAARTQQESEEQA</sequence>
<protein>
    <submittedName>
        <fullName evidence="2">Uncharacterized protein</fullName>
    </submittedName>
</protein>
<evidence type="ECO:0000313" key="2">
    <source>
        <dbReference type="EMBL" id="EEF22209.1"/>
    </source>
</evidence>
<dbReference type="InParanoid" id="B9TPK5"/>
<keyword evidence="3" id="KW-1185">Reference proteome</keyword>
<evidence type="ECO:0000256" key="1">
    <source>
        <dbReference type="SAM" id="MobiDB-lite"/>
    </source>
</evidence>
<proteinExistence type="predicted"/>
<reference evidence="3" key="1">
    <citation type="journal article" date="2010" name="Nat. Biotechnol.">
        <title>Draft genome sequence of the oilseed species Ricinus communis.</title>
        <authorList>
            <person name="Chan A.P."/>
            <person name="Crabtree J."/>
            <person name="Zhao Q."/>
            <person name="Lorenzi H."/>
            <person name="Orvis J."/>
            <person name="Puiu D."/>
            <person name="Melake-Berhan A."/>
            <person name="Jones K.M."/>
            <person name="Redman J."/>
            <person name="Chen G."/>
            <person name="Cahoon E.B."/>
            <person name="Gedil M."/>
            <person name="Stanke M."/>
            <person name="Haas B.J."/>
            <person name="Wortman J.R."/>
            <person name="Fraser-Liggett C.M."/>
            <person name="Ravel J."/>
            <person name="Rabinowicz P.D."/>
        </authorList>
    </citation>
    <scope>NUCLEOTIDE SEQUENCE [LARGE SCALE GENOMIC DNA]</scope>
    <source>
        <strain evidence="3">cv. Hale</strain>
    </source>
</reference>